<sequence length="127" mass="14141">MKVGDIISWEKVFTVEEVKAFTELSGDSGVHHVIPDERGRLTVQGLLTATLPTKIGGDFNVLASHMTFHFLRPVFTGDSIQCDVQIETYNEVSDTRIEIEATFTCKNRLDKVVLNGSFAGIIKDKRV</sequence>
<gene>
    <name evidence="1" type="ORF">SAMN05518846_10979</name>
</gene>
<dbReference type="InterPro" id="IPR029069">
    <property type="entry name" value="HotDog_dom_sf"/>
</dbReference>
<accession>A0A1I3X805</accession>
<dbReference type="Gene3D" id="3.10.129.10">
    <property type="entry name" value="Hotdog Thioesterase"/>
    <property type="match status" value="1"/>
</dbReference>
<dbReference type="EMBL" id="FORT01000009">
    <property type="protein sequence ID" value="SFK15001.1"/>
    <property type="molecule type" value="Genomic_DNA"/>
</dbReference>
<reference evidence="2" key="1">
    <citation type="submission" date="2016-10" db="EMBL/GenBank/DDBJ databases">
        <authorList>
            <person name="Varghese N."/>
            <person name="Submissions S."/>
        </authorList>
    </citation>
    <scope>NUCLEOTIDE SEQUENCE [LARGE SCALE GENOMIC DNA]</scope>
    <source>
        <strain evidence="2">OK042</strain>
    </source>
</reference>
<dbReference type="AlphaFoldDB" id="A0A1I3X805"/>
<keyword evidence="2" id="KW-1185">Reference proteome</keyword>
<evidence type="ECO:0000313" key="2">
    <source>
        <dbReference type="Proteomes" id="UP000198915"/>
    </source>
</evidence>
<dbReference type="Proteomes" id="UP000198915">
    <property type="component" value="Unassembled WGS sequence"/>
</dbReference>
<proteinExistence type="predicted"/>
<dbReference type="STRING" id="1884381.SAMN05518846_10979"/>
<evidence type="ECO:0008006" key="3">
    <source>
        <dbReference type="Google" id="ProtNLM"/>
    </source>
</evidence>
<protein>
    <recommendedName>
        <fullName evidence="3">Acyl dehydratase</fullName>
    </recommendedName>
</protein>
<dbReference type="RefSeq" id="WP_092269946.1">
    <property type="nucleotide sequence ID" value="NZ_FORT01000009.1"/>
</dbReference>
<name>A0A1I3X805_9BACL</name>
<evidence type="ECO:0000313" key="1">
    <source>
        <dbReference type="EMBL" id="SFK15001.1"/>
    </source>
</evidence>
<organism evidence="1 2">
    <name type="scientific">Brevibacillus centrosporus</name>
    <dbReference type="NCBI Taxonomy" id="54910"/>
    <lineage>
        <taxon>Bacteria</taxon>
        <taxon>Bacillati</taxon>
        <taxon>Bacillota</taxon>
        <taxon>Bacilli</taxon>
        <taxon>Bacillales</taxon>
        <taxon>Paenibacillaceae</taxon>
        <taxon>Brevibacillus</taxon>
    </lineage>
</organism>
<dbReference type="SUPFAM" id="SSF54637">
    <property type="entry name" value="Thioesterase/thiol ester dehydrase-isomerase"/>
    <property type="match status" value="1"/>
</dbReference>